<gene>
    <name evidence="5" type="ORF">WJX81_008365</name>
</gene>
<dbReference type="GO" id="GO:0003700">
    <property type="term" value="F:DNA-binding transcription factor activity"/>
    <property type="evidence" value="ECO:0007669"/>
    <property type="project" value="TreeGrafter"/>
</dbReference>
<dbReference type="PANTHER" id="PTHR31319">
    <property type="entry name" value="ZINC FINGER PROTEIN CONSTANS-LIKE 4"/>
    <property type="match status" value="1"/>
</dbReference>
<reference evidence="5 6" key="1">
    <citation type="journal article" date="2024" name="Nat. Commun.">
        <title>Phylogenomics reveals the evolutionary origins of lichenization in chlorophyte algae.</title>
        <authorList>
            <person name="Puginier C."/>
            <person name="Libourel C."/>
            <person name="Otte J."/>
            <person name="Skaloud P."/>
            <person name="Haon M."/>
            <person name="Grisel S."/>
            <person name="Petersen M."/>
            <person name="Berrin J.G."/>
            <person name="Delaux P.M."/>
            <person name="Dal Grande F."/>
            <person name="Keller J."/>
        </authorList>
    </citation>
    <scope>NUCLEOTIDE SEQUENCE [LARGE SCALE GENOMIC DNA]</scope>
    <source>
        <strain evidence="5 6">SAG 245.80</strain>
    </source>
</reference>
<sequence>MDGYTYCSPDGSLDFLAEQGLQPAVGQLAFLPEASPFLEPLYEAQEPLECTQLPVGKVQDTYVGHCKEEEHVFGELSDRTVPSEADSAQLVKVKEEVEFNVFDLDTALFCGAEFGLDFGEDLFAQPVSLDGVVPTMEPAHSRSSTSEMAPSPALQHTMSASSELASFAYRPTAALTSVFMLTSPEVAPREVARQMPAQRGEAWAPGGESALGGDAPLDRRARVMRYREKRKRRTFEKTIRYQSRKAYAEVRPRIKGRFATKEEVAAMKAAAAAGLPAPVFA</sequence>
<evidence type="ECO:0000256" key="3">
    <source>
        <dbReference type="PROSITE-ProRule" id="PRU00357"/>
    </source>
</evidence>
<dbReference type="GO" id="GO:0005634">
    <property type="term" value="C:nucleus"/>
    <property type="evidence" value="ECO:0007669"/>
    <property type="project" value="UniProtKB-SubCell"/>
</dbReference>
<feature type="domain" description="CCT" evidence="4">
    <location>
        <begin position="219"/>
        <end position="261"/>
    </location>
</feature>
<keyword evidence="6" id="KW-1185">Reference proteome</keyword>
<keyword evidence="2 3" id="KW-0539">Nucleus</keyword>
<organism evidence="5 6">
    <name type="scientific">Elliptochloris bilobata</name>
    <dbReference type="NCBI Taxonomy" id="381761"/>
    <lineage>
        <taxon>Eukaryota</taxon>
        <taxon>Viridiplantae</taxon>
        <taxon>Chlorophyta</taxon>
        <taxon>core chlorophytes</taxon>
        <taxon>Trebouxiophyceae</taxon>
        <taxon>Trebouxiophyceae incertae sedis</taxon>
        <taxon>Elliptochloris clade</taxon>
        <taxon>Elliptochloris</taxon>
    </lineage>
</organism>
<evidence type="ECO:0000256" key="1">
    <source>
        <dbReference type="ARBA" id="ARBA00004123"/>
    </source>
</evidence>
<evidence type="ECO:0000313" key="6">
    <source>
        <dbReference type="Proteomes" id="UP001445335"/>
    </source>
</evidence>
<evidence type="ECO:0000256" key="2">
    <source>
        <dbReference type="ARBA" id="ARBA00023242"/>
    </source>
</evidence>
<dbReference type="PROSITE" id="PS51017">
    <property type="entry name" value="CCT"/>
    <property type="match status" value="1"/>
</dbReference>
<dbReference type="AlphaFoldDB" id="A0AAW1RSQ5"/>
<dbReference type="EMBL" id="JALJOU010000025">
    <property type="protein sequence ID" value="KAK9836357.1"/>
    <property type="molecule type" value="Genomic_DNA"/>
</dbReference>
<evidence type="ECO:0000259" key="4">
    <source>
        <dbReference type="PROSITE" id="PS51017"/>
    </source>
</evidence>
<dbReference type="Proteomes" id="UP001445335">
    <property type="component" value="Unassembled WGS sequence"/>
</dbReference>
<comment type="subcellular location">
    <subcellularLocation>
        <location evidence="1 3">Nucleus</location>
    </subcellularLocation>
</comment>
<dbReference type="Pfam" id="PF06203">
    <property type="entry name" value="CCT"/>
    <property type="match status" value="1"/>
</dbReference>
<protein>
    <recommendedName>
        <fullName evidence="4">CCT domain-containing protein</fullName>
    </recommendedName>
</protein>
<dbReference type="PANTHER" id="PTHR31319:SF77">
    <property type="entry name" value="ZINC FINGER PROTEIN CONSTANS-LIKE 4"/>
    <property type="match status" value="1"/>
</dbReference>
<dbReference type="InterPro" id="IPR045281">
    <property type="entry name" value="CONSTANS-like"/>
</dbReference>
<accession>A0AAW1RSQ5</accession>
<proteinExistence type="predicted"/>
<dbReference type="InterPro" id="IPR010402">
    <property type="entry name" value="CCT_domain"/>
</dbReference>
<comment type="caution">
    <text evidence="5">The sequence shown here is derived from an EMBL/GenBank/DDBJ whole genome shotgun (WGS) entry which is preliminary data.</text>
</comment>
<evidence type="ECO:0000313" key="5">
    <source>
        <dbReference type="EMBL" id="KAK9836357.1"/>
    </source>
</evidence>
<name>A0AAW1RSQ5_9CHLO</name>